<comment type="subcellular location">
    <subcellularLocation>
        <location evidence="1 9">Cell membrane</location>
        <topology evidence="1 9">Multi-pass membrane protein</topology>
    </subcellularLocation>
</comment>
<comment type="function">
    <text evidence="10">Part of the binding-protein-dependent transport system for molybdenum; probably responsible for the translocation of the substrate across the membrane.</text>
</comment>
<keyword evidence="6 9" id="KW-0812">Transmembrane</keyword>
<feature type="transmembrane region" description="Helical" evidence="9">
    <location>
        <begin position="130"/>
        <end position="152"/>
    </location>
</feature>
<organism evidence="12 13">
    <name type="scientific">Alkalibacter saccharofermentans DSM 14828</name>
    <dbReference type="NCBI Taxonomy" id="1120975"/>
    <lineage>
        <taxon>Bacteria</taxon>
        <taxon>Bacillati</taxon>
        <taxon>Bacillota</taxon>
        <taxon>Clostridia</taxon>
        <taxon>Eubacteriales</taxon>
        <taxon>Eubacteriaceae</taxon>
        <taxon>Alkalibacter</taxon>
    </lineage>
</organism>
<dbReference type="SUPFAM" id="SSF161098">
    <property type="entry name" value="MetI-like"/>
    <property type="match status" value="1"/>
</dbReference>
<evidence type="ECO:0000256" key="8">
    <source>
        <dbReference type="ARBA" id="ARBA00023136"/>
    </source>
</evidence>
<evidence type="ECO:0000313" key="12">
    <source>
        <dbReference type="EMBL" id="SHE29284.1"/>
    </source>
</evidence>
<dbReference type="Gene3D" id="1.10.3720.10">
    <property type="entry name" value="MetI-like"/>
    <property type="match status" value="1"/>
</dbReference>
<keyword evidence="8 9" id="KW-0472">Membrane</keyword>
<evidence type="ECO:0000256" key="1">
    <source>
        <dbReference type="ARBA" id="ARBA00004651"/>
    </source>
</evidence>
<keyword evidence="5 10" id="KW-0500">Molybdenum</keyword>
<evidence type="ECO:0000256" key="9">
    <source>
        <dbReference type="RuleBase" id="RU363032"/>
    </source>
</evidence>
<keyword evidence="7 9" id="KW-1133">Transmembrane helix</keyword>
<keyword evidence="3 9" id="KW-0813">Transport</keyword>
<feature type="transmembrane region" description="Helical" evidence="9">
    <location>
        <begin position="12"/>
        <end position="32"/>
    </location>
</feature>
<dbReference type="InterPro" id="IPR000515">
    <property type="entry name" value="MetI-like"/>
</dbReference>
<gene>
    <name evidence="12" type="ORF">SAMN02746064_00186</name>
</gene>
<reference evidence="12 13" key="1">
    <citation type="submission" date="2016-11" db="EMBL/GenBank/DDBJ databases">
        <authorList>
            <person name="Jaros S."/>
            <person name="Januszkiewicz K."/>
            <person name="Wedrychowicz H."/>
        </authorList>
    </citation>
    <scope>NUCLEOTIDE SEQUENCE [LARGE SCALE GENOMIC DNA]</scope>
    <source>
        <strain evidence="12 13">DSM 14828</strain>
    </source>
</reference>
<dbReference type="Pfam" id="PF00528">
    <property type="entry name" value="BPD_transp_1"/>
    <property type="match status" value="1"/>
</dbReference>
<dbReference type="AlphaFoldDB" id="A0A1M4SAM7"/>
<keyword evidence="13" id="KW-1185">Reference proteome</keyword>
<evidence type="ECO:0000256" key="10">
    <source>
        <dbReference type="RuleBase" id="RU365097"/>
    </source>
</evidence>
<dbReference type="STRING" id="1120975.SAMN02746064_00186"/>
<dbReference type="CDD" id="cd06261">
    <property type="entry name" value="TM_PBP2"/>
    <property type="match status" value="1"/>
</dbReference>
<protein>
    <recommendedName>
        <fullName evidence="10">Molybdenum transport system permease</fullName>
    </recommendedName>
</protein>
<evidence type="ECO:0000313" key="13">
    <source>
        <dbReference type="Proteomes" id="UP000184251"/>
    </source>
</evidence>
<evidence type="ECO:0000256" key="5">
    <source>
        <dbReference type="ARBA" id="ARBA00022505"/>
    </source>
</evidence>
<feature type="transmembrane region" description="Helical" evidence="9">
    <location>
        <begin position="158"/>
        <end position="182"/>
    </location>
</feature>
<dbReference type="PROSITE" id="PS50928">
    <property type="entry name" value="ABC_TM1"/>
    <property type="match status" value="1"/>
</dbReference>
<feature type="transmembrane region" description="Helical" evidence="9">
    <location>
        <begin position="191"/>
        <end position="209"/>
    </location>
</feature>
<feature type="transmembrane region" description="Helical" evidence="9">
    <location>
        <begin position="44"/>
        <end position="64"/>
    </location>
</feature>
<dbReference type="EMBL" id="FQTU01000001">
    <property type="protein sequence ID" value="SHE29284.1"/>
    <property type="molecule type" value="Genomic_DNA"/>
</dbReference>
<evidence type="ECO:0000256" key="6">
    <source>
        <dbReference type="ARBA" id="ARBA00022692"/>
    </source>
</evidence>
<dbReference type="GO" id="GO:0005886">
    <property type="term" value="C:plasma membrane"/>
    <property type="evidence" value="ECO:0007669"/>
    <property type="project" value="UniProtKB-SubCell"/>
</dbReference>
<dbReference type="NCBIfam" id="TIGR02141">
    <property type="entry name" value="modB_ABC"/>
    <property type="match status" value="1"/>
</dbReference>
<evidence type="ECO:0000256" key="2">
    <source>
        <dbReference type="ARBA" id="ARBA00007069"/>
    </source>
</evidence>
<feature type="domain" description="ABC transmembrane type-1" evidence="11">
    <location>
        <begin position="6"/>
        <end position="210"/>
    </location>
</feature>
<dbReference type="PANTHER" id="PTHR30183:SF3">
    <property type="entry name" value="MOLYBDENUM TRANSPORT SYSTEM PERMEASE PROTEIN MODB"/>
    <property type="match status" value="1"/>
</dbReference>
<evidence type="ECO:0000259" key="11">
    <source>
        <dbReference type="PROSITE" id="PS50928"/>
    </source>
</evidence>
<feature type="transmembrane region" description="Helical" evidence="9">
    <location>
        <begin position="84"/>
        <end position="102"/>
    </location>
</feature>
<dbReference type="RefSeq" id="WP_073269186.1">
    <property type="nucleotide sequence ID" value="NZ_FQTU01000001.1"/>
</dbReference>
<dbReference type="InterPro" id="IPR035906">
    <property type="entry name" value="MetI-like_sf"/>
</dbReference>
<proteinExistence type="inferred from homology"/>
<evidence type="ECO:0000256" key="7">
    <source>
        <dbReference type="ARBA" id="ARBA00022989"/>
    </source>
</evidence>
<evidence type="ECO:0000256" key="3">
    <source>
        <dbReference type="ARBA" id="ARBA00022448"/>
    </source>
</evidence>
<keyword evidence="4 10" id="KW-1003">Cell membrane</keyword>
<dbReference type="GO" id="GO:0015098">
    <property type="term" value="F:molybdate ion transmembrane transporter activity"/>
    <property type="evidence" value="ECO:0007669"/>
    <property type="project" value="UniProtKB-UniRule"/>
</dbReference>
<dbReference type="OrthoDB" id="9795403at2"/>
<accession>A0A1M4SAM7</accession>
<dbReference type="InterPro" id="IPR011867">
    <property type="entry name" value="ModB_ABC"/>
</dbReference>
<dbReference type="Proteomes" id="UP000184251">
    <property type="component" value="Unassembled WGS sequence"/>
</dbReference>
<name>A0A1M4SAM7_9FIRM</name>
<comment type="similarity">
    <text evidence="2 10">Belongs to the binding-protein-dependent transport system permease family. CysTW subfamily.</text>
</comment>
<evidence type="ECO:0000256" key="4">
    <source>
        <dbReference type="ARBA" id="ARBA00022475"/>
    </source>
</evidence>
<sequence length="231" mass="25130">MDYAPLFISLKTAMTATVITFIFGIFAAWFMCRYDGKLKSLIDSVFLLPMVLPPTVVGFILLIAIGRNSPVGKFLSLFDLNLIFTWPALVLAASVVAFPLMYKTSKAAFEQIDRDILDVARTLGAGEFKIFIKLMIPNALPGILAGAVLSFARALGEFGATLMVGGSIPGRTLTVPVAIFFASESGNTKEALIWVAVIFSISLFIMTLINNNEGKSMGNYDKRKELAEDEP</sequence>
<dbReference type="PANTHER" id="PTHR30183">
    <property type="entry name" value="MOLYBDENUM TRANSPORT SYSTEM PERMEASE PROTEIN MODB"/>
    <property type="match status" value="1"/>
</dbReference>